<feature type="compositionally biased region" description="Low complexity" evidence="1">
    <location>
        <begin position="1"/>
        <end position="17"/>
    </location>
</feature>
<evidence type="ECO:0000259" key="3">
    <source>
        <dbReference type="Pfam" id="PF20163"/>
    </source>
</evidence>
<dbReference type="Proteomes" id="UP000236664">
    <property type="component" value="Unassembled WGS sequence"/>
</dbReference>
<keyword evidence="2" id="KW-0812">Transmembrane</keyword>
<keyword evidence="2" id="KW-0472">Membrane</keyword>
<name>A0A2K0W8A7_GIBNY</name>
<evidence type="ECO:0000256" key="2">
    <source>
        <dbReference type="SAM" id="Phobius"/>
    </source>
</evidence>
<gene>
    <name evidence="4" type="ORF">FNYG_08145</name>
</gene>
<dbReference type="InterPro" id="IPR046623">
    <property type="entry name" value="DUF6536"/>
</dbReference>
<reference evidence="4 5" key="1">
    <citation type="submission" date="2017-06" db="EMBL/GenBank/DDBJ databases">
        <title>Genome of Fusarium nygamai isolate CS10214.</title>
        <authorList>
            <person name="Gardiner D.M."/>
            <person name="Obanor F."/>
            <person name="Kazan K."/>
        </authorList>
    </citation>
    <scope>NUCLEOTIDE SEQUENCE [LARGE SCALE GENOMIC DNA]</scope>
    <source>
        <strain evidence="4 5">CS10214</strain>
    </source>
</reference>
<keyword evidence="5" id="KW-1185">Reference proteome</keyword>
<sequence>MTKQNLGENNGLLNPNHGVRRPRVDDNMRGSKTADWKVSLIGGTSACIVVLIVNLGVTIWSTLTLEGNQDGLKTSRRIIYEGSCSKSRELSIAIHLVINTFGSILLAASNYEPTGAKHGLISGFPVFITYEKYLEVELYFGGC</sequence>
<keyword evidence="2" id="KW-1133">Transmembrane helix</keyword>
<comment type="caution">
    <text evidence="4">The sequence shown here is derived from an EMBL/GenBank/DDBJ whole genome shotgun (WGS) entry which is preliminary data.</text>
</comment>
<dbReference type="Pfam" id="PF20163">
    <property type="entry name" value="DUF6536"/>
    <property type="match status" value="1"/>
</dbReference>
<dbReference type="STRING" id="42673.A0A2K0W8A7"/>
<feature type="transmembrane region" description="Helical" evidence="2">
    <location>
        <begin position="38"/>
        <end position="63"/>
    </location>
</feature>
<dbReference type="OrthoDB" id="5429634at2759"/>
<feature type="domain" description="DUF6536" evidence="3">
    <location>
        <begin position="36"/>
        <end position="111"/>
    </location>
</feature>
<accession>A0A2K0W8A7</accession>
<evidence type="ECO:0000256" key="1">
    <source>
        <dbReference type="SAM" id="MobiDB-lite"/>
    </source>
</evidence>
<dbReference type="AlphaFoldDB" id="A0A2K0W8A7"/>
<evidence type="ECO:0000313" key="4">
    <source>
        <dbReference type="EMBL" id="PNP78515.1"/>
    </source>
</evidence>
<organism evidence="4 5">
    <name type="scientific">Gibberella nygamai</name>
    <name type="common">Bean root rot disease fungus</name>
    <name type="synonym">Fusarium nygamai</name>
    <dbReference type="NCBI Taxonomy" id="42673"/>
    <lineage>
        <taxon>Eukaryota</taxon>
        <taxon>Fungi</taxon>
        <taxon>Dikarya</taxon>
        <taxon>Ascomycota</taxon>
        <taxon>Pezizomycotina</taxon>
        <taxon>Sordariomycetes</taxon>
        <taxon>Hypocreomycetidae</taxon>
        <taxon>Hypocreales</taxon>
        <taxon>Nectriaceae</taxon>
        <taxon>Fusarium</taxon>
        <taxon>Fusarium fujikuroi species complex</taxon>
    </lineage>
</organism>
<protein>
    <recommendedName>
        <fullName evidence="3">DUF6536 domain-containing protein</fullName>
    </recommendedName>
</protein>
<dbReference type="EMBL" id="MTQA01000105">
    <property type="protein sequence ID" value="PNP78515.1"/>
    <property type="molecule type" value="Genomic_DNA"/>
</dbReference>
<dbReference type="PANTHER" id="PTHR35395">
    <property type="entry name" value="DUF6536 DOMAIN-CONTAINING PROTEIN"/>
    <property type="match status" value="1"/>
</dbReference>
<evidence type="ECO:0000313" key="5">
    <source>
        <dbReference type="Proteomes" id="UP000236664"/>
    </source>
</evidence>
<dbReference type="PANTHER" id="PTHR35395:SF1">
    <property type="entry name" value="DUF6536 DOMAIN-CONTAINING PROTEIN"/>
    <property type="match status" value="1"/>
</dbReference>
<proteinExistence type="predicted"/>
<feature type="region of interest" description="Disordered" evidence="1">
    <location>
        <begin position="1"/>
        <end position="30"/>
    </location>
</feature>